<dbReference type="EMBL" id="VSRR010077164">
    <property type="protein sequence ID" value="MPC88239.1"/>
    <property type="molecule type" value="Genomic_DNA"/>
</dbReference>
<organism evidence="2 3">
    <name type="scientific">Portunus trituberculatus</name>
    <name type="common">Swimming crab</name>
    <name type="synonym">Neptunus trituberculatus</name>
    <dbReference type="NCBI Taxonomy" id="210409"/>
    <lineage>
        <taxon>Eukaryota</taxon>
        <taxon>Metazoa</taxon>
        <taxon>Ecdysozoa</taxon>
        <taxon>Arthropoda</taxon>
        <taxon>Crustacea</taxon>
        <taxon>Multicrustacea</taxon>
        <taxon>Malacostraca</taxon>
        <taxon>Eumalacostraca</taxon>
        <taxon>Eucarida</taxon>
        <taxon>Decapoda</taxon>
        <taxon>Pleocyemata</taxon>
        <taxon>Brachyura</taxon>
        <taxon>Eubrachyura</taxon>
        <taxon>Portunoidea</taxon>
        <taxon>Portunidae</taxon>
        <taxon>Portuninae</taxon>
        <taxon>Portunus</taxon>
    </lineage>
</organism>
<evidence type="ECO:0000256" key="1">
    <source>
        <dbReference type="SAM" id="MobiDB-lite"/>
    </source>
</evidence>
<dbReference type="Proteomes" id="UP000324222">
    <property type="component" value="Unassembled WGS sequence"/>
</dbReference>
<sequence>MSMHVYAAGRRVIWTLKRYADLYDVGVRACVARVQAGGRENRKERSIDVWASIRGACVRVRAVEGWLRGLSVCHHRPLCADLRDPQPPCMTGAAQHTNSQRMAGVGRAAPKC</sequence>
<dbReference type="AlphaFoldDB" id="A0A5B7J0Y6"/>
<protein>
    <submittedName>
        <fullName evidence="2">Uncharacterized protein</fullName>
    </submittedName>
</protein>
<evidence type="ECO:0000313" key="3">
    <source>
        <dbReference type="Proteomes" id="UP000324222"/>
    </source>
</evidence>
<proteinExistence type="predicted"/>
<evidence type="ECO:0000313" key="2">
    <source>
        <dbReference type="EMBL" id="MPC88239.1"/>
    </source>
</evidence>
<reference evidence="2 3" key="1">
    <citation type="submission" date="2019-05" db="EMBL/GenBank/DDBJ databases">
        <title>Another draft genome of Portunus trituberculatus and its Hox gene families provides insights of decapod evolution.</title>
        <authorList>
            <person name="Jeong J.-H."/>
            <person name="Song I."/>
            <person name="Kim S."/>
            <person name="Choi T."/>
            <person name="Kim D."/>
            <person name="Ryu S."/>
            <person name="Kim W."/>
        </authorList>
    </citation>
    <scope>NUCLEOTIDE SEQUENCE [LARGE SCALE GENOMIC DNA]</scope>
    <source>
        <tissue evidence="2">Muscle</tissue>
    </source>
</reference>
<feature type="region of interest" description="Disordered" evidence="1">
    <location>
        <begin position="91"/>
        <end position="112"/>
    </location>
</feature>
<gene>
    <name evidence="2" type="ORF">E2C01_083139</name>
</gene>
<keyword evidence="3" id="KW-1185">Reference proteome</keyword>
<name>A0A5B7J0Y6_PORTR</name>
<accession>A0A5B7J0Y6</accession>
<comment type="caution">
    <text evidence="2">The sequence shown here is derived from an EMBL/GenBank/DDBJ whole genome shotgun (WGS) entry which is preliminary data.</text>
</comment>